<comment type="caution">
    <text evidence="5">The sequence shown here is derived from an EMBL/GenBank/DDBJ whole genome shotgun (WGS) entry which is preliminary data.</text>
</comment>
<dbReference type="Proteomes" id="UP000237144">
    <property type="component" value="Unassembled WGS sequence"/>
</dbReference>
<organism evidence="5 6">
    <name type="scientific">Rhodotorula taiwanensis</name>
    <dbReference type="NCBI Taxonomy" id="741276"/>
    <lineage>
        <taxon>Eukaryota</taxon>
        <taxon>Fungi</taxon>
        <taxon>Dikarya</taxon>
        <taxon>Basidiomycota</taxon>
        <taxon>Pucciniomycotina</taxon>
        <taxon>Microbotryomycetes</taxon>
        <taxon>Sporidiobolales</taxon>
        <taxon>Sporidiobolaceae</taxon>
        <taxon>Rhodotorula</taxon>
    </lineage>
</organism>
<dbReference type="SUPFAM" id="SSF160527">
    <property type="entry name" value="V-type ATPase subunit E-like"/>
    <property type="match status" value="1"/>
</dbReference>
<evidence type="ECO:0000313" key="6">
    <source>
        <dbReference type="Proteomes" id="UP000237144"/>
    </source>
</evidence>
<reference evidence="5 6" key="1">
    <citation type="journal article" date="2018" name="Front. Microbiol.">
        <title>Prospects for Fungal Bioremediation of Acidic Radioactive Waste Sites: Characterization and Genome Sequence of Rhodotorula taiwanensis MD1149.</title>
        <authorList>
            <person name="Tkavc R."/>
            <person name="Matrosova V.Y."/>
            <person name="Grichenko O.E."/>
            <person name="Gostincar C."/>
            <person name="Volpe R.P."/>
            <person name="Klimenkova P."/>
            <person name="Gaidamakova E.K."/>
            <person name="Zhou C.E."/>
            <person name="Stewart B.J."/>
            <person name="Lyman M.G."/>
            <person name="Malfatti S.A."/>
            <person name="Rubinfeld B."/>
            <person name="Courtot M."/>
            <person name="Singh J."/>
            <person name="Dalgard C.L."/>
            <person name="Hamilton T."/>
            <person name="Frey K.G."/>
            <person name="Gunde-Cimerman N."/>
            <person name="Dugan L."/>
            <person name="Daly M.J."/>
        </authorList>
    </citation>
    <scope>NUCLEOTIDE SEQUENCE [LARGE SCALE GENOMIC DNA]</scope>
    <source>
        <strain evidence="5 6">MD1149</strain>
    </source>
</reference>
<dbReference type="Gene3D" id="3.30.2320.30">
    <property type="entry name" value="ATP synthase, E subunit, C-terminal"/>
    <property type="match status" value="1"/>
</dbReference>
<dbReference type="Gene3D" id="6.10.250.1620">
    <property type="match status" value="1"/>
</dbReference>
<proteinExistence type="inferred from homology"/>
<feature type="coiled-coil region" evidence="4">
    <location>
        <begin position="75"/>
        <end position="102"/>
    </location>
</feature>
<dbReference type="OrthoDB" id="10263003at2759"/>
<dbReference type="Pfam" id="PF01991">
    <property type="entry name" value="vATP-synt_E"/>
    <property type="match status" value="1"/>
</dbReference>
<dbReference type="AlphaFoldDB" id="A0A2S5BGT4"/>
<dbReference type="HAMAP" id="MF_00311">
    <property type="entry name" value="ATP_synth_E_arch"/>
    <property type="match status" value="1"/>
</dbReference>
<accession>A0A2S5BGT4</accession>
<evidence type="ECO:0000256" key="4">
    <source>
        <dbReference type="SAM" id="Coils"/>
    </source>
</evidence>
<comment type="similarity">
    <text evidence="1">Belongs to the V-ATPase E subunit family.</text>
</comment>
<dbReference type="PANTHER" id="PTHR45715">
    <property type="entry name" value="ATPASE H+-TRANSPORTING V1 SUBUNIT E1A-RELATED"/>
    <property type="match status" value="1"/>
</dbReference>
<keyword evidence="2" id="KW-0813">Transport</keyword>
<dbReference type="InterPro" id="IPR002842">
    <property type="entry name" value="ATPase_V1_Esu"/>
</dbReference>
<name>A0A2S5BGT4_9BASI</name>
<dbReference type="GO" id="GO:0046961">
    <property type="term" value="F:proton-transporting ATPase activity, rotational mechanism"/>
    <property type="evidence" value="ECO:0007669"/>
    <property type="project" value="InterPro"/>
</dbReference>
<evidence type="ECO:0000256" key="2">
    <source>
        <dbReference type="ARBA" id="ARBA00022448"/>
    </source>
</evidence>
<dbReference type="EMBL" id="PJQD01000009">
    <property type="protein sequence ID" value="POY75988.1"/>
    <property type="molecule type" value="Genomic_DNA"/>
</dbReference>
<evidence type="ECO:0000256" key="3">
    <source>
        <dbReference type="ARBA" id="ARBA00023065"/>
    </source>
</evidence>
<dbReference type="STRING" id="741276.A0A2S5BGT4"/>
<keyword evidence="6" id="KW-1185">Reference proteome</keyword>
<protein>
    <submittedName>
        <fullName evidence="5">Uncharacterized protein</fullName>
    </submittedName>
</protein>
<keyword evidence="3" id="KW-0406">Ion transport</keyword>
<gene>
    <name evidence="5" type="ORF">BMF94_1073</name>
</gene>
<dbReference type="InterPro" id="IPR038495">
    <property type="entry name" value="ATPase_E_C"/>
</dbReference>
<evidence type="ECO:0000256" key="1">
    <source>
        <dbReference type="ARBA" id="ARBA00005901"/>
    </source>
</evidence>
<sequence length="225" mass="25865">MPGLTDDEVVSEMRKMTAFIKQEALEKAREIKVKADEEFAIEKGKIVRQESANIDANFERKKKQAEIEKKIAISNQNNKARLQLLEKREELLEQVFDEAKSKIGEVAKDEKKYQALLKDLVLQALYTLMEKDITVSGRPKDQELLKKAVDEAAKEFKDKSGLDVKCEVNDELGDKSNGGVLLRGYGSRITVNNTLDERLRLLQERMLPEIRESLFGKNENRRFYS</sequence>
<dbReference type="GO" id="GO:0033178">
    <property type="term" value="C:proton-transporting two-sector ATPase complex, catalytic domain"/>
    <property type="evidence" value="ECO:0007669"/>
    <property type="project" value="InterPro"/>
</dbReference>
<evidence type="ECO:0000313" key="5">
    <source>
        <dbReference type="EMBL" id="POY75988.1"/>
    </source>
</evidence>
<keyword evidence="4" id="KW-0175">Coiled coil</keyword>